<dbReference type="InterPro" id="IPR027417">
    <property type="entry name" value="P-loop_NTPase"/>
</dbReference>
<evidence type="ECO:0008006" key="4">
    <source>
        <dbReference type="Google" id="ProtNLM"/>
    </source>
</evidence>
<feature type="region of interest" description="Disordered" evidence="1">
    <location>
        <begin position="633"/>
        <end position="692"/>
    </location>
</feature>
<protein>
    <recommendedName>
        <fullName evidence="4">Genetic interactor of prohibitins 3, mitochondrial</fullName>
    </recommendedName>
</protein>
<evidence type="ECO:0000313" key="3">
    <source>
        <dbReference type="Proteomes" id="UP001600064"/>
    </source>
</evidence>
<dbReference type="Proteomes" id="UP001600064">
    <property type="component" value="Unassembled WGS sequence"/>
</dbReference>
<dbReference type="RefSeq" id="XP_070864360.1">
    <property type="nucleotide sequence ID" value="XM_071013477.1"/>
</dbReference>
<evidence type="ECO:0000256" key="1">
    <source>
        <dbReference type="SAM" id="MobiDB-lite"/>
    </source>
</evidence>
<name>A0ABR4D5M0_9PEZI</name>
<evidence type="ECO:0000313" key="2">
    <source>
        <dbReference type="EMBL" id="KAL2265633.1"/>
    </source>
</evidence>
<reference evidence="2 3" key="1">
    <citation type="journal article" date="2024" name="Commun. Biol.">
        <title>Comparative genomic analysis of thermophilic fungi reveals convergent evolutionary adaptations and gene losses.</title>
        <authorList>
            <person name="Steindorff A.S."/>
            <person name="Aguilar-Pontes M.V."/>
            <person name="Robinson A.J."/>
            <person name="Andreopoulos B."/>
            <person name="LaButti K."/>
            <person name="Kuo A."/>
            <person name="Mondo S."/>
            <person name="Riley R."/>
            <person name="Otillar R."/>
            <person name="Haridas S."/>
            <person name="Lipzen A."/>
            <person name="Grimwood J."/>
            <person name="Schmutz J."/>
            <person name="Clum A."/>
            <person name="Reid I.D."/>
            <person name="Moisan M.C."/>
            <person name="Butler G."/>
            <person name="Nguyen T.T.M."/>
            <person name="Dewar K."/>
            <person name="Conant G."/>
            <person name="Drula E."/>
            <person name="Henrissat B."/>
            <person name="Hansel C."/>
            <person name="Singer S."/>
            <person name="Hutchinson M.I."/>
            <person name="de Vries R.P."/>
            <person name="Natvig D.O."/>
            <person name="Powell A.J."/>
            <person name="Tsang A."/>
            <person name="Grigoriev I.V."/>
        </authorList>
    </citation>
    <scope>NUCLEOTIDE SEQUENCE [LARGE SCALE GENOMIC DNA]</scope>
    <source>
        <strain evidence="2 3">ATCC 22073</strain>
    </source>
</reference>
<dbReference type="SUPFAM" id="SSF52540">
    <property type="entry name" value="P-loop containing nucleoside triphosphate hydrolases"/>
    <property type="match status" value="1"/>
</dbReference>
<proteinExistence type="predicted"/>
<feature type="compositionally biased region" description="Basic residues" evidence="1">
    <location>
        <begin position="724"/>
        <end position="738"/>
    </location>
</feature>
<feature type="compositionally biased region" description="Acidic residues" evidence="1">
    <location>
        <begin position="675"/>
        <end position="685"/>
    </location>
</feature>
<sequence length="758" mass="83440">MPPNSTLSSRWIGRVFNLERTAATSELPLYLCPAFRSLPSTPATLRRRRRPLSAPAPPLRSVPVRRLHAGAAPAASAEPPAPTEPAESSAEPAEPAEPQPKTKPPARALPLQCHGCGALSQTKVPGEAGYYDLSRKAIRLYLGLEEEAPRRKKPSVDHIVQQALQSVDVAALQQQGINLKTLLPEPAEPTPKPAEPSADKPPLCDRCHHLIHHSAGSSIYHPSVESLRDTILETPYKHNHVYHVLDAADFPMSLLPRLHSLLDITLRTQNRRAKNVKFHHGRLMEMSFIISRSDLLAPRKEQVDSLMPYLQNTLREALGRVGGRVRLGNVHCVSAKRGWWTKELKEQIWKRGGAGWMVGKANVGKSQLFEAVFPKGRRTWEAPKHHISVDVFARGGLNDELALADTVATNALLEGRTLADEFSLLPPPLPETDYPPMPVVSSLPGTTASPIRVPFGDGRGELIDLPGLARSDLELHVREDKRGELIMKARVTPEQHVIKPGQSLLLGGLIRITPRNVAPDEELVFLAYAFTPIEPHLTSTDKAVAIQTQAPDAPNVETIARPGTGDKIRHAGAYQLRYDVTKARSGPLTRREAVGLKVERLPYRVLGIDILIEGCGWVELAVQVRTRQLYPDDPKRLAESGPGAAPPPTLDLRPEPVNAAGPSGKRQKGEHDGYEDGDALGDAEAPEPRWPVVDVYSPDGGFVGYRPPMNAWLLNKPKPVERGRPRKSMKGVKKMEKKMRRERERLASLAAQQGQQQQ</sequence>
<dbReference type="Gene3D" id="3.40.50.300">
    <property type="entry name" value="P-loop containing nucleotide triphosphate hydrolases"/>
    <property type="match status" value="1"/>
</dbReference>
<keyword evidence="3" id="KW-1185">Reference proteome</keyword>
<accession>A0ABR4D5M0</accession>
<dbReference type="PANTHER" id="PTHR46434:SF1">
    <property type="entry name" value="GENETIC INTERACTOR OF PROHIBITINS 3, MITOCHONDRIAL"/>
    <property type="match status" value="1"/>
</dbReference>
<dbReference type="InterPro" id="IPR050896">
    <property type="entry name" value="Mito_lipid_metab_GTPase"/>
</dbReference>
<feature type="compositionally biased region" description="Low complexity" evidence="1">
    <location>
        <begin position="71"/>
        <end position="93"/>
    </location>
</feature>
<gene>
    <name evidence="2" type="ORF">VTJ83DRAFT_6733</name>
</gene>
<organism evidence="2 3">
    <name type="scientific">Remersonia thermophila</name>
    <dbReference type="NCBI Taxonomy" id="72144"/>
    <lineage>
        <taxon>Eukaryota</taxon>
        <taxon>Fungi</taxon>
        <taxon>Dikarya</taxon>
        <taxon>Ascomycota</taxon>
        <taxon>Pezizomycotina</taxon>
        <taxon>Sordariomycetes</taxon>
        <taxon>Sordariomycetidae</taxon>
        <taxon>Sordariales</taxon>
        <taxon>Sordariales incertae sedis</taxon>
        <taxon>Remersonia</taxon>
    </lineage>
</organism>
<feature type="region of interest" description="Disordered" evidence="1">
    <location>
        <begin position="42"/>
        <end position="109"/>
    </location>
</feature>
<feature type="region of interest" description="Disordered" evidence="1">
    <location>
        <begin position="716"/>
        <end position="738"/>
    </location>
</feature>
<dbReference type="GeneID" id="98128121"/>
<dbReference type="EMBL" id="JAZGUE010000006">
    <property type="protein sequence ID" value="KAL2265633.1"/>
    <property type="molecule type" value="Genomic_DNA"/>
</dbReference>
<feature type="region of interest" description="Disordered" evidence="1">
    <location>
        <begin position="182"/>
        <end position="201"/>
    </location>
</feature>
<comment type="caution">
    <text evidence="2">The sequence shown here is derived from an EMBL/GenBank/DDBJ whole genome shotgun (WGS) entry which is preliminary data.</text>
</comment>
<dbReference type="PANTHER" id="PTHR46434">
    <property type="entry name" value="GENETIC INTERACTOR OF PROHIBITINS 3, MITOCHONDRIAL"/>
    <property type="match status" value="1"/>
</dbReference>